<protein>
    <submittedName>
        <fullName evidence="1">Uncharacterized protein</fullName>
    </submittedName>
</protein>
<dbReference type="AlphaFoldDB" id="A0A8S1RPL2"/>
<dbReference type="PANTHER" id="PTHR33706">
    <property type="entry name" value="MORN VARIANT REPEAT PROTEIN"/>
    <property type="match status" value="1"/>
</dbReference>
<dbReference type="Proteomes" id="UP000692954">
    <property type="component" value="Unassembled WGS sequence"/>
</dbReference>
<dbReference type="EMBL" id="CAJJDN010000314">
    <property type="protein sequence ID" value="CAD8130671.1"/>
    <property type="molecule type" value="Genomic_DNA"/>
</dbReference>
<gene>
    <name evidence="1" type="ORF">PSON_ATCC_30995.1.T3140002</name>
</gene>
<keyword evidence="2" id="KW-1185">Reference proteome</keyword>
<comment type="caution">
    <text evidence="1">The sequence shown here is derived from an EMBL/GenBank/DDBJ whole genome shotgun (WGS) entry which is preliminary data.</text>
</comment>
<dbReference type="OrthoDB" id="298777at2759"/>
<reference evidence="1" key="1">
    <citation type="submission" date="2021-01" db="EMBL/GenBank/DDBJ databases">
        <authorList>
            <consortium name="Genoscope - CEA"/>
            <person name="William W."/>
        </authorList>
    </citation>
    <scope>NUCLEOTIDE SEQUENCE</scope>
</reference>
<proteinExistence type="predicted"/>
<sequence>MFGKQKGIDVTLELEGKQQQFNSMLGFLYEKTTFSIKFRDGQRMYIKDGCVIRQDTTKYPDHKQEVYRNFEQAQFLVWNGKYGRDDKKIGKWSAFWMEDDKIKVGGGWFDNNGQKYGKWIELSENYSKVSKLTYVGQYNNGIRIGQWDIYYNDTIIGLGVYNQKGMKNGEWTILHENFWNRCQIIYIGQFLDGKRISEWKTFYRFSYKDSFNFFSSGQYNQSGKKIGEWNEFDENFWHDHEVISCGKYDSGKKIGKWIIKFRNFFYEQFQIIGGGNYDENGKKIGKWIELSEYFLSNCQTFLIGEYENGKRVGKWELYFQQNSKKEYKRKKNLIGGGVYDKNGIKDGKWIELYGSNLIETFTLCSVFYQGSYIKGQRVGKWEIFQNSQKIGGGVYEQPDIKTGPWIEIHNNYCNECRVFYTGEYKDGWKIGKWSTLDHYDYILGGGKYNNQGLKIGKWIEICENYDEEYQIYQVGEFKNGIKIGKWEIFSKKRLDTQYKTIGGGQYNEKGQKNGQWIDILSYQNDPQKILLIGQYKNGLKLGQFIRENLN</sequence>
<accession>A0A8S1RPL2</accession>
<evidence type="ECO:0000313" key="2">
    <source>
        <dbReference type="Proteomes" id="UP000692954"/>
    </source>
</evidence>
<name>A0A8S1RPL2_9CILI</name>
<evidence type="ECO:0000313" key="1">
    <source>
        <dbReference type="EMBL" id="CAD8130671.1"/>
    </source>
</evidence>
<organism evidence="1 2">
    <name type="scientific">Paramecium sonneborni</name>
    <dbReference type="NCBI Taxonomy" id="65129"/>
    <lineage>
        <taxon>Eukaryota</taxon>
        <taxon>Sar</taxon>
        <taxon>Alveolata</taxon>
        <taxon>Ciliophora</taxon>
        <taxon>Intramacronucleata</taxon>
        <taxon>Oligohymenophorea</taxon>
        <taxon>Peniculida</taxon>
        <taxon>Parameciidae</taxon>
        <taxon>Paramecium</taxon>
    </lineage>
</organism>
<dbReference type="PANTHER" id="PTHR33706:SF1">
    <property type="entry name" value="TPR REPEAT PROTEIN"/>
    <property type="match status" value="1"/>
</dbReference>